<keyword evidence="1" id="KW-0472">Membrane</keyword>
<protein>
    <submittedName>
        <fullName evidence="2">Uncharacterized protein</fullName>
    </submittedName>
</protein>
<name>A0A061IWR3_TRYRA</name>
<feature type="transmembrane region" description="Helical" evidence="1">
    <location>
        <begin position="62"/>
        <end position="86"/>
    </location>
</feature>
<dbReference type="Proteomes" id="UP000031737">
    <property type="component" value="Unassembled WGS sequence"/>
</dbReference>
<keyword evidence="1" id="KW-1133">Transmembrane helix</keyword>
<organism evidence="2 3">
    <name type="scientific">Trypanosoma rangeli SC58</name>
    <dbReference type="NCBI Taxonomy" id="429131"/>
    <lineage>
        <taxon>Eukaryota</taxon>
        <taxon>Discoba</taxon>
        <taxon>Euglenozoa</taxon>
        <taxon>Kinetoplastea</taxon>
        <taxon>Metakinetoplastina</taxon>
        <taxon>Trypanosomatida</taxon>
        <taxon>Trypanosomatidae</taxon>
        <taxon>Trypanosoma</taxon>
        <taxon>Herpetosoma</taxon>
    </lineage>
</organism>
<accession>A0A061IWR3</accession>
<comment type="caution">
    <text evidence="2">The sequence shown here is derived from an EMBL/GenBank/DDBJ whole genome shotgun (WGS) entry which is preliminary data.</text>
</comment>
<sequence>MSLCALLCETIMGMDLWVLFAAALVQQLFAMVWFGLIVKTIADYYLAADKGVRKVGHIVHRYSPAFCAFATFVAGVVRAVAVYAVFTLCNGKGLCDYQQAGVVVAVLACIHQHQFFSCQRPLPLLFTDCGYELAAALLASISFFVMQKFNV</sequence>
<dbReference type="EMBL" id="AUPL01005987">
    <property type="protein sequence ID" value="ESL06341.1"/>
    <property type="molecule type" value="Genomic_DNA"/>
</dbReference>
<gene>
    <name evidence="2" type="ORF">TRSC58_05987</name>
</gene>
<proteinExistence type="predicted"/>
<keyword evidence="3" id="KW-1185">Reference proteome</keyword>
<evidence type="ECO:0000313" key="3">
    <source>
        <dbReference type="Proteomes" id="UP000031737"/>
    </source>
</evidence>
<evidence type="ECO:0000313" key="2">
    <source>
        <dbReference type="EMBL" id="ESL06341.1"/>
    </source>
</evidence>
<dbReference type="OrthoDB" id="271154at2759"/>
<dbReference type="VEuPathDB" id="TriTrypDB:TRSC58_05987"/>
<dbReference type="AlphaFoldDB" id="A0A061IWR3"/>
<keyword evidence="1" id="KW-0812">Transmembrane</keyword>
<feature type="transmembrane region" description="Helical" evidence="1">
    <location>
        <begin position="16"/>
        <end position="41"/>
    </location>
</feature>
<evidence type="ECO:0000256" key="1">
    <source>
        <dbReference type="SAM" id="Phobius"/>
    </source>
</evidence>
<reference evidence="2 3" key="1">
    <citation type="submission" date="2013-07" db="EMBL/GenBank/DDBJ databases">
        <authorList>
            <person name="Stoco P.H."/>
            <person name="Wagner G."/>
            <person name="Gerber A."/>
            <person name="Zaha A."/>
            <person name="Thompson C."/>
            <person name="Bartholomeu D.C."/>
            <person name="Luckemeyer D.D."/>
            <person name="Bahia D."/>
            <person name="Loreto E."/>
            <person name="Prestes E.B."/>
            <person name="Lima F.M."/>
            <person name="Rodrigues-Luiz G."/>
            <person name="Vallejo G.A."/>
            <person name="Filho J.F."/>
            <person name="Monteiro K.M."/>
            <person name="Tyler K.M."/>
            <person name="de Almeida L.G."/>
            <person name="Ortiz M.F."/>
            <person name="Siervo M.A."/>
            <person name="de Moraes M.H."/>
            <person name="Cunha O.L."/>
            <person name="Mendonca-Neto R."/>
            <person name="Silva R."/>
            <person name="Teixeira S.M."/>
            <person name="Murta S.M."/>
            <person name="Sincero T.C."/>
            <person name="Mendes T.A."/>
            <person name="Urmenyi T.P."/>
            <person name="Silva V.G."/>
            <person name="da Rocha W.D."/>
            <person name="Andersson B."/>
            <person name="Romanha A.J."/>
            <person name="Steindel M."/>
            <person name="de Vasconcelos A.T."/>
            <person name="Grisard E.C."/>
        </authorList>
    </citation>
    <scope>NUCLEOTIDE SEQUENCE [LARGE SCALE GENOMIC DNA]</scope>
    <source>
        <strain evidence="2 3">SC58</strain>
    </source>
</reference>